<dbReference type="SUPFAM" id="SSF53335">
    <property type="entry name" value="S-adenosyl-L-methionine-dependent methyltransferases"/>
    <property type="match status" value="1"/>
</dbReference>
<comment type="subcellular location">
    <subcellularLocation>
        <location evidence="6">Cytoplasm</location>
    </subcellularLocation>
</comment>
<comment type="similarity">
    <text evidence="6">Belongs to the methyltransferase superfamily. RNA methyltransferase RsmG family.</text>
</comment>
<feature type="binding site" evidence="6">
    <location>
        <position position="76"/>
    </location>
    <ligand>
        <name>S-adenosyl-L-methionine</name>
        <dbReference type="ChEBI" id="CHEBI:59789"/>
    </ligand>
</feature>
<dbReference type="InterPro" id="IPR003682">
    <property type="entry name" value="rRNA_ssu_MeTfrase_G"/>
</dbReference>
<dbReference type="InterPro" id="IPR029063">
    <property type="entry name" value="SAM-dependent_MTases_sf"/>
</dbReference>
<dbReference type="HAMAP" id="MF_00074">
    <property type="entry name" value="16SrRNA_methyltr_G"/>
    <property type="match status" value="1"/>
</dbReference>
<dbReference type="NCBIfam" id="TIGR00138">
    <property type="entry name" value="rsmG_gidB"/>
    <property type="match status" value="1"/>
</dbReference>
<dbReference type="GO" id="GO:0070043">
    <property type="term" value="F:rRNA (guanine-N7-)-methyltransferase activity"/>
    <property type="evidence" value="ECO:0007669"/>
    <property type="project" value="UniProtKB-UniRule"/>
</dbReference>
<dbReference type="RefSeq" id="WP_027333697.1">
    <property type="nucleotide sequence ID" value="NZ_LR215024.1"/>
</dbReference>
<keyword evidence="8" id="KW-1185">Reference proteome</keyword>
<sequence>MLKKEIVKQMCVEHSWDFALFEKYADLIEEKNKVMNLTGFSGERLWEEGILESLLFMLEITKDYSNSEGFSILDIGAGAGFPSIPFALTKPNVKFTIYEPIQKRVNFLNETVEKLGLQNQVKVFAKRVEEEKEKNLFDIVTARAVSDIRSLLMAGFHTVKLNGKMSLLKSINYQNELKEAQDILDKLKTKIEIMPFDHDFFERHNVIVEIQKLRSTPKEFPYLWKDIKKKTQKGK</sequence>
<dbReference type="EC" id="2.1.1.-" evidence="6"/>
<dbReference type="PANTHER" id="PTHR31760">
    <property type="entry name" value="S-ADENOSYL-L-METHIONINE-DEPENDENT METHYLTRANSFERASES SUPERFAMILY PROTEIN"/>
    <property type="match status" value="1"/>
</dbReference>
<feature type="binding site" evidence="6">
    <location>
        <begin position="128"/>
        <end position="129"/>
    </location>
    <ligand>
        <name>S-adenosyl-L-methionine</name>
        <dbReference type="ChEBI" id="CHEBI:59789"/>
    </ligand>
</feature>
<keyword evidence="5 6" id="KW-0949">S-adenosyl-L-methionine</keyword>
<feature type="binding site" evidence="6">
    <location>
        <position position="81"/>
    </location>
    <ligand>
        <name>S-adenosyl-L-methionine</name>
        <dbReference type="ChEBI" id="CHEBI:59789"/>
    </ligand>
</feature>
<protein>
    <recommendedName>
        <fullName evidence="6">Ribosomal RNA small subunit methyltransferase G</fullName>
        <ecNumber evidence="6">2.1.1.-</ecNumber>
    </recommendedName>
    <alternativeName>
        <fullName evidence="6">16S rRNA 7-methylguanosine methyltransferase</fullName>
        <shortName evidence="6">16S rRNA m7G methyltransferase</shortName>
    </alternativeName>
</protein>
<proteinExistence type="inferred from homology"/>
<dbReference type="PANTHER" id="PTHR31760:SF0">
    <property type="entry name" value="S-ADENOSYL-L-METHIONINE-DEPENDENT METHYLTRANSFERASES SUPERFAMILY PROTEIN"/>
    <property type="match status" value="1"/>
</dbReference>
<evidence type="ECO:0000313" key="8">
    <source>
        <dbReference type="Proteomes" id="UP000290815"/>
    </source>
</evidence>
<comment type="caution">
    <text evidence="6">Lacks conserved residue(s) required for the propagation of feature annotation.</text>
</comment>
<accession>A0A449AUD4</accession>
<evidence type="ECO:0000256" key="5">
    <source>
        <dbReference type="ARBA" id="ARBA00022691"/>
    </source>
</evidence>
<gene>
    <name evidence="7" type="primary">gidB1</name>
    <name evidence="6" type="synonym">rsmG</name>
    <name evidence="7" type="ORF">NCTC10194_00087</name>
</gene>
<dbReference type="EMBL" id="LR215024">
    <property type="protein sequence ID" value="VEU70093.1"/>
    <property type="molecule type" value="Genomic_DNA"/>
</dbReference>
<name>A0A449AUD4_9BACT</name>
<dbReference type="Gene3D" id="3.40.50.150">
    <property type="entry name" value="Vaccinia Virus protein VP39"/>
    <property type="match status" value="1"/>
</dbReference>
<evidence type="ECO:0000313" key="7">
    <source>
        <dbReference type="EMBL" id="VEU70093.1"/>
    </source>
</evidence>
<organism evidence="7 8">
    <name type="scientific">Mycoplasmopsis glycophila</name>
    <dbReference type="NCBI Taxonomy" id="171285"/>
    <lineage>
        <taxon>Bacteria</taxon>
        <taxon>Bacillati</taxon>
        <taxon>Mycoplasmatota</taxon>
        <taxon>Mycoplasmoidales</taxon>
        <taxon>Metamycoplasmataceae</taxon>
        <taxon>Mycoplasmopsis</taxon>
    </lineage>
</organism>
<evidence type="ECO:0000256" key="1">
    <source>
        <dbReference type="ARBA" id="ARBA00022490"/>
    </source>
</evidence>
<comment type="function">
    <text evidence="6">Specifically methylates the N7 position of a guanine in 16S rRNA.</text>
</comment>
<keyword evidence="1 6" id="KW-0963">Cytoplasm</keyword>
<dbReference type="KEGG" id="mgly:NCTC10194_00087"/>
<dbReference type="Proteomes" id="UP000290815">
    <property type="component" value="Chromosome"/>
</dbReference>
<dbReference type="PIRSF" id="PIRSF003078">
    <property type="entry name" value="GidB"/>
    <property type="match status" value="1"/>
</dbReference>
<keyword evidence="4 6" id="KW-0808">Transferase</keyword>
<dbReference type="AlphaFoldDB" id="A0A449AUD4"/>
<keyword evidence="3 6" id="KW-0489">Methyltransferase</keyword>
<evidence type="ECO:0000256" key="6">
    <source>
        <dbReference type="HAMAP-Rule" id="MF_00074"/>
    </source>
</evidence>
<feature type="binding site" evidence="6">
    <location>
        <position position="143"/>
    </location>
    <ligand>
        <name>S-adenosyl-L-methionine</name>
        <dbReference type="ChEBI" id="CHEBI:59789"/>
    </ligand>
</feature>
<evidence type="ECO:0000256" key="4">
    <source>
        <dbReference type="ARBA" id="ARBA00022679"/>
    </source>
</evidence>
<evidence type="ECO:0000256" key="3">
    <source>
        <dbReference type="ARBA" id="ARBA00022603"/>
    </source>
</evidence>
<evidence type="ECO:0000256" key="2">
    <source>
        <dbReference type="ARBA" id="ARBA00022552"/>
    </source>
</evidence>
<keyword evidence="2 6" id="KW-0698">rRNA processing</keyword>
<dbReference type="GO" id="GO:0005829">
    <property type="term" value="C:cytosol"/>
    <property type="evidence" value="ECO:0007669"/>
    <property type="project" value="TreeGrafter"/>
</dbReference>
<reference evidence="7 8" key="1">
    <citation type="submission" date="2019-01" db="EMBL/GenBank/DDBJ databases">
        <authorList>
            <consortium name="Pathogen Informatics"/>
        </authorList>
    </citation>
    <scope>NUCLEOTIDE SEQUENCE [LARGE SCALE GENOMIC DNA]</scope>
    <source>
        <strain evidence="7 8">NCTC10194</strain>
    </source>
</reference>
<dbReference type="Pfam" id="PF02527">
    <property type="entry name" value="GidB"/>
    <property type="match status" value="1"/>
</dbReference>